<dbReference type="SFLD" id="SFLDS00001">
    <property type="entry name" value="Enolase"/>
    <property type="match status" value="1"/>
</dbReference>
<comment type="similarity">
    <text evidence="4">Belongs to the mandelate racemase/muconate lactonizing enzyme family. GlucD subfamily.</text>
</comment>
<organism evidence="10 11">
    <name type="scientific">Duganella aceris</name>
    <dbReference type="NCBI Taxonomy" id="2703883"/>
    <lineage>
        <taxon>Bacteria</taxon>
        <taxon>Pseudomonadati</taxon>
        <taxon>Pseudomonadota</taxon>
        <taxon>Betaproteobacteria</taxon>
        <taxon>Burkholderiales</taxon>
        <taxon>Oxalobacteraceae</taxon>
        <taxon>Telluria group</taxon>
        <taxon>Duganella</taxon>
    </lineage>
</organism>
<evidence type="ECO:0000256" key="6">
    <source>
        <dbReference type="ARBA" id="ARBA00022723"/>
    </source>
</evidence>
<protein>
    <recommendedName>
        <fullName evidence="5">glucarate dehydratase</fullName>
        <ecNumber evidence="5">4.2.1.40</ecNumber>
    </recommendedName>
</protein>
<dbReference type="SFLD" id="SFLDG00055">
    <property type="entry name" value="glucarate_dehydratase"/>
    <property type="match status" value="1"/>
</dbReference>
<evidence type="ECO:0000256" key="5">
    <source>
        <dbReference type="ARBA" id="ARBA00011973"/>
    </source>
</evidence>
<keyword evidence="7" id="KW-0460">Magnesium</keyword>
<dbReference type="SFLD" id="SFLDF00005">
    <property type="entry name" value="glucarate_dehydratase"/>
    <property type="match status" value="1"/>
</dbReference>
<dbReference type="InterPro" id="IPR013342">
    <property type="entry name" value="Mandelate_racemase_C"/>
</dbReference>
<comment type="cofactor">
    <cofactor evidence="2">
        <name>Mg(2+)</name>
        <dbReference type="ChEBI" id="CHEBI:18420"/>
    </cofactor>
</comment>
<dbReference type="Proteomes" id="UP000666369">
    <property type="component" value="Unassembled WGS sequence"/>
</dbReference>
<keyword evidence="6" id="KW-0479">Metal-binding</keyword>
<feature type="domain" description="Mandelate racemase/muconate lactonizing enzyme C-terminal" evidence="9">
    <location>
        <begin position="197"/>
        <end position="297"/>
    </location>
</feature>
<dbReference type="EC" id="4.2.1.40" evidence="5"/>
<comment type="pathway">
    <text evidence="3">Carbohydrate acid metabolism; D-glucarate degradation; 2,5-dioxopentanoate from D-glucarate: step 1/2.</text>
</comment>
<dbReference type="Gene3D" id="3.20.20.120">
    <property type="entry name" value="Enolase-like C-terminal domain"/>
    <property type="match status" value="1"/>
</dbReference>
<keyword evidence="11" id="KW-1185">Reference proteome</keyword>
<evidence type="ECO:0000313" key="11">
    <source>
        <dbReference type="Proteomes" id="UP000666369"/>
    </source>
</evidence>
<proteinExistence type="inferred from homology"/>
<reference evidence="11" key="1">
    <citation type="submission" date="2023-07" db="EMBL/GenBank/DDBJ databases">
        <title>Duganella aceri sp. nov., isolated from tree sap.</title>
        <authorList>
            <person name="Kim I.S."/>
        </authorList>
    </citation>
    <scope>NUCLEOTIDE SEQUENCE [LARGE SCALE GENOMIC DNA]</scope>
    <source>
        <strain evidence="11">SAP-35</strain>
    </source>
</reference>
<dbReference type="InterPro" id="IPR034598">
    <property type="entry name" value="GlucD-like"/>
</dbReference>
<dbReference type="Gene3D" id="3.30.390.10">
    <property type="entry name" value="Enolase-like, N-terminal domain"/>
    <property type="match status" value="1"/>
</dbReference>
<dbReference type="EMBL" id="JAADJT010000010">
    <property type="protein sequence ID" value="NGZ86878.1"/>
    <property type="molecule type" value="Genomic_DNA"/>
</dbReference>
<comment type="catalytic activity">
    <reaction evidence="1">
        <text>D-glucarate = 5-dehydro-4-deoxy-D-glucarate + H2O</text>
        <dbReference type="Rhea" id="RHEA:14573"/>
        <dbReference type="ChEBI" id="CHEBI:15377"/>
        <dbReference type="ChEBI" id="CHEBI:30612"/>
        <dbReference type="ChEBI" id="CHEBI:42819"/>
        <dbReference type="EC" id="4.2.1.40"/>
    </reaction>
</comment>
<dbReference type="CDD" id="cd03323">
    <property type="entry name" value="D-glucarate_dehydratase"/>
    <property type="match status" value="1"/>
</dbReference>
<evidence type="ECO:0000256" key="8">
    <source>
        <dbReference type="ARBA" id="ARBA00023239"/>
    </source>
</evidence>
<evidence type="ECO:0000256" key="1">
    <source>
        <dbReference type="ARBA" id="ARBA00001426"/>
    </source>
</evidence>
<accession>A0ABX0FQY9</accession>
<dbReference type="SUPFAM" id="SSF51604">
    <property type="entry name" value="Enolase C-terminal domain-like"/>
    <property type="match status" value="1"/>
</dbReference>
<evidence type="ECO:0000256" key="7">
    <source>
        <dbReference type="ARBA" id="ARBA00022842"/>
    </source>
</evidence>
<dbReference type="InterPro" id="IPR034593">
    <property type="entry name" value="DgoD-like"/>
</dbReference>
<gene>
    <name evidence="10" type="ORF">GW587_21760</name>
</gene>
<dbReference type="InterPro" id="IPR036849">
    <property type="entry name" value="Enolase-like_C_sf"/>
</dbReference>
<evidence type="ECO:0000256" key="2">
    <source>
        <dbReference type="ARBA" id="ARBA00001946"/>
    </source>
</evidence>
<dbReference type="SUPFAM" id="SSF54826">
    <property type="entry name" value="Enolase N-terminal domain-like"/>
    <property type="match status" value="1"/>
</dbReference>
<dbReference type="InterPro" id="IPR029065">
    <property type="entry name" value="Enolase_C-like"/>
</dbReference>
<evidence type="ECO:0000313" key="10">
    <source>
        <dbReference type="EMBL" id="NGZ86878.1"/>
    </source>
</evidence>
<keyword evidence="8" id="KW-0456">Lyase</keyword>
<name>A0ABX0FQY9_9BURK</name>
<dbReference type="SMART" id="SM00922">
    <property type="entry name" value="MR_MLE"/>
    <property type="match status" value="1"/>
</dbReference>
<dbReference type="InterPro" id="IPR029017">
    <property type="entry name" value="Enolase-like_N"/>
</dbReference>
<dbReference type="RefSeq" id="WP_166106712.1">
    <property type="nucleotide sequence ID" value="NZ_JAADJT010000010.1"/>
</dbReference>
<evidence type="ECO:0000256" key="3">
    <source>
        <dbReference type="ARBA" id="ARBA00005183"/>
    </source>
</evidence>
<evidence type="ECO:0000259" key="9">
    <source>
        <dbReference type="SMART" id="SM00922"/>
    </source>
</evidence>
<comment type="caution">
    <text evidence="10">The sequence shown here is derived from an EMBL/GenBank/DDBJ whole genome shotgun (WGS) entry which is preliminary data.</text>
</comment>
<sequence>MNSPVSKTPLITAMRVIPVAGKDSMLLNLCGAHGPYFIRNLVLLTTNDGSVGVGEVPGGDGILQALQASEPLVVGTEVGRFQRTLNQIRTRHGARDGDTRHQVSSAAEAALLRQPHEINLRLDNVITAIEAALLDLLGQHLGVPVCELLGSGKHRDSVPMLAYLFYIGDSKRTALSYAAGAGGDDWYGMRHREALTPGAIAELADAAADRYGFRDFKLKGGVMSPEHEMQALAAIKQRRPAAHVTVDPNGAWSLQDAVAVCREHRHLLAYAEDPCGPEQGYSGREIMAEFRRATGVRTATNMVATDWRQMGHAHHLGAIDIPLADPHFWTMQGSVRLAQLCDEWGLTWGSHSNNHFDISLAMFTHAAAAAPGAITAIDTHWIWQEGTERLTREPLQIVDGAVAVPDRPGLGIEPDMDRIERAHELYRQVGQGARDDAVAMRFLVPGWRYDPKRPSLAR</sequence>
<evidence type="ECO:0000256" key="4">
    <source>
        <dbReference type="ARBA" id="ARBA00009938"/>
    </source>
</evidence>
<dbReference type="PANTHER" id="PTHR48080">
    <property type="entry name" value="D-GALACTONATE DEHYDRATASE-RELATED"/>
    <property type="match status" value="1"/>
</dbReference>
<dbReference type="PANTHER" id="PTHR48080:SF4">
    <property type="entry name" value="GLUCARATE DEHYDRATASE"/>
    <property type="match status" value="1"/>
</dbReference>
<dbReference type="Pfam" id="PF13378">
    <property type="entry name" value="MR_MLE_C"/>
    <property type="match status" value="1"/>
</dbReference>